<organism evidence="1 2">
    <name type="scientific">Phlebia brevispora</name>
    <dbReference type="NCBI Taxonomy" id="194682"/>
    <lineage>
        <taxon>Eukaryota</taxon>
        <taxon>Fungi</taxon>
        <taxon>Dikarya</taxon>
        <taxon>Basidiomycota</taxon>
        <taxon>Agaricomycotina</taxon>
        <taxon>Agaricomycetes</taxon>
        <taxon>Polyporales</taxon>
        <taxon>Meruliaceae</taxon>
        <taxon>Phlebia</taxon>
    </lineage>
</organism>
<comment type="caution">
    <text evidence="1">The sequence shown here is derived from an EMBL/GenBank/DDBJ whole genome shotgun (WGS) entry which is preliminary data.</text>
</comment>
<evidence type="ECO:0000313" key="2">
    <source>
        <dbReference type="Proteomes" id="UP001148662"/>
    </source>
</evidence>
<protein>
    <submittedName>
        <fullName evidence="1">Uncharacterized protein</fullName>
    </submittedName>
</protein>
<keyword evidence="2" id="KW-1185">Reference proteome</keyword>
<accession>A0ACC1T771</accession>
<evidence type="ECO:0000313" key="1">
    <source>
        <dbReference type="EMBL" id="KAJ3554512.1"/>
    </source>
</evidence>
<proteinExistence type="predicted"/>
<sequence length="334" mass="37199">MAPAAAVARSSSVKGAWRPTKIMNMEDLSRDDDFLSHLLVEKLGTGEVPLIVHKMDSSRKLPKADPYDLLQIVRRMISTAKEKSPTLAIRGAVDELLRLNSVKYYLTTLNYDQKQVNAFATHASRYFELYLPGGSIEIAHTSRYSHRTGKPELCILATRPLHPGMVITELKGSMADLTEEEDKELKRTDGRHADGVAIRRDFSVIHSKQMKKNHLFLGPARFVNHDCDHNVELFREGRYITFRVIKMIGVGEEVTAHYGDGYFGENNCHCLCATCEKNGRGGYGPQDLGDDPSESSSGSVQGAGSDVEESEAEEDTNDVNVNERSTRRGVQLRS</sequence>
<name>A0ACC1T771_9APHY</name>
<gene>
    <name evidence="1" type="ORF">NM688_g3067</name>
</gene>
<dbReference type="EMBL" id="JANHOG010000423">
    <property type="protein sequence ID" value="KAJ3554512.1"/>
    <property type="molecule type" value="Genomic_DNA"/>
</dbReference>
<dbReference type="Proteomes" id="UP001148662">
    <property type="component" value="Unassembled WGS sequence"/>
</dbReference>
<reference evidence="1" key="1">
    <citation type="submission" date="2022-07" db="EMBL/GenBank/DDBJ databases">
        <title>Genome Sequence of Phlebia brevispora.</title>
        <authorList>
            <person name="Buettner E."/>
        </authorList>
    </citation>
    <scope>NUCLEOTIDE SEQUENCE</scope>
    <source>
        <strain evidence="1">MPL23</strain>
    </source>
</reference>